<dbReference type="AlphaFoldDB" id="A0A3B0RNG9"/>
<reference evidence="1" key="1">
    <citation type="submission" date="2018-06" db="EMBL/GenBank/DDBJ databases">
        <authorList>
            <person name="Zhirakovskaya E."/>
        </authorList>
    </citation>
    <scope>NUCLEOTIDE SEQUENCE</scope>
</reference>
<organism evidence="1">
    <name type="scientific">hydrothermal vent metagenome</name>
    <dbReference type="NCBI Taxonomy" id="652676"/>
    <lineage>
        <taxon>unclassified sequences</taxon>
        <taxon>metagenomes</taxon>
        <taxon>ecological metagenomes</taxon>
    </lineage>
</organism>
<sequence>MTQKERLYLQCETFIDNRLKTLQNAINEIQKALLFETKSTAGDKHETGRAMLQLEREKLGQQLAEIQKTKELLSRVDTQKESNAICLGSIVYTMRLNYFISISAGELIDNNVKFYAISPNTPIAKLLLSKRKGDVIEFKGEKSVITNIV</sequence>
<name>A0A3B0RNG9_9ZZZZ</name>
<gene>
    <name evidence="1" type="ORF">MNBD_BACTEROID02-1773</name>
</gene>
<proteinExistence type="predicted"/>
<dbReference type="EMBL" id="UOEB01000204">
    <property type="protein sequence ID" value="VAV85115.1"/>
    <property type="molecule type" value="Genomic_DNA"/>
</dbReference>
<accession>A0A3B0RNG9</accession>
<protein>
    <recommendedName>
        <fullName evidence="2">3-oxoacyl-ACP synthase</fullName>
    </recommendedName>
</protein>
<evidence type="ECO:0000313" key="1">
    <source>
        <dbReference type="EMBL" id="VAV85115.1"/>
    </source>
</evidence>
<evidence type="ECO:0008006" key="2">
    <source>
        <dbReference type="Google" id="ProtNLM"/>
    </source>
</evidence>